<name>A0ACB8QLF7_9AGAM</name>
<keyword evidence="2" id="KW-1185">Reference proteome</keyword>
<reference evidence="1" key="2">
    <citation type="journal article" date="2022" name="New Phytol.">
        <title>Evolutionary transition to the ectomycorrhizal habit in the genomes of a hyperdiverse lineage of mushroom-forming fungi.</title>
        <authorList>
            <person name="Looney B."/>
            <person name="Miyauchi S."/>
            <person name="Morin E."/>
            <person name="Drula E."/>
            <person name="Courty P.E."/>
            <person name="Kohler A."/>
            <person name="Kuo A."/>
            <person name="LaButti K."/>
            <person name="Pangilinan J."/>
            <person name="Lipzen A."/>
            <person name="Riley R."/>
            <person name="Andreopoulos W."/>
            <person name="He G."/>
            <person name="Johnson J."/>
            <person name="Nolan M."/>
            <person name="Tritt A."/>
            <person name="Barry K.W."/>
            <person name="Grigoriev I.V."/>
            <person name="Nagy L.G."/>
            <person name="Hibbett D."/>
            <person name="Henrissat B."/>
            <person name="Matheny P.B."/>
            <person name="Labbe J."/>
            <person name="Martin F.M."/>
        </authorList>
    </citation>
    <scope>NUCLEOTIDE SEQUENCE</scope>
    <source>
        <strain evidence="1">EC-137</strain>
    </source>
</reference>
<dbReference type="EMBL" id="MU273539">
    <property type="protein sequence ID" value="KAI0032664.1"/>
    <property type="molecule type" value="Genomic_DNA"/>
</dbReference>
<accession>A0ACB8QLF7</accession>
<comment type="caution">
    <text evidence="1">The sequence shown here is derived from an EMBL/GenBank/DDBJ whole genome shotgun (WGS) entry which is preliminary data.</text>
</comment>
<feature type="non-terminal residue" evidence="1">
    <location>
        <position position="134"/>
    </location>
</feature>
<organism evidence="1 2">
    <name type="scientific">Vararia minispora EC-137</name>
    <dbReference type="NCBI Taxonomy" id="1314806"/>
    <lineage>
        <taxon>Eukaryota</taxon>
        <taxon>Fungi</taxon>
        <taxon>Dikarya</taxon>
        <taxon>Basidiomycota</taxon>
        <taxon>Agaricomycotina</taxon>
        <taxon>Agaricomycetes</taxon>
        <taxon>Russulales</taxon>
        <taxon>Lachnocladiaceae</taxon>
        <taxon>Vararia</taxon>
    </lineage>
</organism>
<dbReference type="Proteomes" id="UP000814128">
    <property type="component" value="Unassembled WGS sequence"/>
</dbReference>
<evidence type="ECO:0000313" key="2">
    <source>
        <dbReference type="Proteomes" id="UP000814128"/>
    </source>
</evidence>
<reference evidence="1" key="1">
    <citation type="submission" date="2021-02" db="EMBL/GenBank/DDBJ databases">
        <authorList>
            <consortium name="DOE Joint Genome Institute"/>
            <person name="Ahrendt S."/>
            <person name="Looney B.P."/>
            <person name="Miyauchi S."/>
            <person name="Morin E."/>
            <person name="Drula E."/>
            <person name="Courty P.E."/>
            <person name="Chicoki N."/>
            <person name="Fauchery L."/>
            <person name="Kohler A."/>
            <person name="Kuo A."/>
            <person name="Labutti K."/>
            <person name="Pangilinan J."/>
            <person name="Lipzen A."/>
            <person name="Riley R."/>
            <person name="Andreopoulos W."/>
            <person name="He G."/>
            <person name="Johnson J."/>
            <person name="Barry K.W."/>
            <person name="Grigoriev I.V."/>
            <person name="Nagy L."/>
            <person name="Hibbett D."/>
            <person name="Henrissat B."/>
            <person name="Matheny P.B."/>
            <person name="Labbe J."/>
            <person name="Martin F."/>
        </authorList>
    </citation>
    <scope>NUCLEOTIDE SEQUENCE</scope>
    <source>
        <strain evidence="1">EC-137</strain>
    </source>
</reference>
<gene>
    <name evidence="1" type="ORF">K488DRAFT_49445</name>
</gene>
<protein>
    <submittedName>
        <fullName evidence="1">Uncharacterized protein</fullName>
    </submittedName>
</protein>
<sequence>MDALPDFSLCEDLWFRDGNIVLVCDATGFRVNESVLSIHSAVFRDMLSVGTRAGTDAYEMCPIIRLSDDPLHMRLLLRMMYNRGYAHSFFDPSPAFILRGLLRVSSKYLVSHIRSEIISHLLVLFPTSIIEYRS</sequence>
<proteinExistence type="predicted"/>
<evidence type="ECO:0000313" key="1">
    <source>
        <dbReference type="EMBL" id="KAI0032664.1"/>
    </source>
</evidence>